<gene>
    <name evidence="3" type="ORF">IV203_029107</name>
</gene>
<dbReference type="InterPro" id="IPR050411">
    <property type="entry name" value="AlphaKG_dependent_hydroxylases"/>
</dbReference>
<dbReference type="PANTHER" id="PTHR10696:SF56">
    <property type="entry name" value="TAUD_TFDA-LIKE DOMAIN-CONTAINING PROTEIN"/>
    <property type="match status" value="1"/>
</dbReference>
<dbReference type="GO" id="GO:0051213">
    <property type="term" value="F:dioxygenase activity"/>
    <property type="evidence" value="ECO:0007669"/>
    <property type="project" value="UniProtKB-KW"/>
</dbReference>
<organism evidence="3 4">
    <name type="scientific">Nitzschia inconspicua</name>
    <dbReference type="NCBI Taxonomy" id="303405"/>
    <lineage>
        <taxon>Eukaryota</taxon>
        <taxon>Sar</taxon>
        <taxon>Stramenopiles</taxon>
        <taxon>Ochrophyta</taxon>
        <taxon>Bacillariophyta</taxon>
        <taxon>Bacillariophyceae</taxon>
        <taxon>Bacillariophycidae</taxon>
        <taxon>Bacillariales</taxon>
        <taxon>Bacillariaceae</taxon>
        <taxon>Nitzschia</taxon>
    </lineage>
</organism>
<dbReference type="Proteomes" id="UP000693970">
    <property type="component" value="Unassembled WGS sequence"/>
</dbReference>
<keyword evidence="3" id="KW-0223">Dioxygenase</keyword>
<dbReference type="EMBL" id="JAGRRH010000007">
    <property type="protein sequence ID" value="KAG7366437.1"/>
    <property type="molecule type" value="Genomic_DNA"/>
</dbReference>
<evidence type="ECO:0000313" key="4">
    <source>
        <dbReference type="Proteomes" id="UP000693970"/>
    </source>
</evidence>
<reference evidence="3" key="1">
    <citation type="journal article" date="2021" name="Sci. Rep.">
        <title>Diploid genomic architecture of Nitzschia inconspicua, an elite biomass production diatom.</title>
        <authorList>
            <person name="Oliver A."/>
            <person name="Podell S."/>
            <person name="Pinowska A."/>
            <person name="Traller J.C."/>
            <person name="Smith S.R."/>
            <person name="McClure R."/>
            <person name="Beliaev A."/>
            <person name="Bohutskyi P."/>
            <person name="Hill E.A."/>
            <person name="Rabines A."/>
            <person name="Zheng H."/>
            <person name="Allen L.Z."/>
            <person name="Kuo A."/>
            <person name="Grigoriev I.V."/>
            <person name="Allen A.E."/>
            <person name="Hazlebeck D."/>
            <person name="Allen E.E."/>
        </authorList>
    </citation>
    <scope>NUCLEOTIDE SEQUENCE</scope>
    <source>
        <strain evidence="3">Hildebrandi</strain>
    </source>
</reference>
<comment type="caution">
    <text evidence="3">The sequence shown here is derived from an EMBL/GenBank/DDBJ whole genome shotgun (WGS) entry which is preliminary data.</text>
</comment>
<evidence type="ECO:0000256" key="1">
    <source>
        <dbReference type="SAM" id="Phobius"/>
    </source>
</evidence>
<evidence type="ECO:0000313" key="3">
    <source>
        <dbReference type="EMBL" id="KAG7366437.1"/>
    </source>
</evidence>
<keyword evidence="1" id="KW-1133">Transmembrane helix</keyword>
<keyword evidence="1" id="KW-0812">Transmembrane</keyword>
<name>A0A9K3LQT3_9STRA</name>
<feature type="domain" description="TauD/TfdA-like" evidence="2">
    <location>
        <begin position="50"/>
        <end position="369"/>
    </location>
</feature>
<dbReference type="Pfam" id="PF02668">
    <property type="entry name" value="TauD"/>
    <property type="match status" value="1"/>
</dbReference>
<protein>
    <submittedName>
        <fullName evidence="3">Taurine catabolism dioxygenase TauD/TfdA family protein</fullName>
    </submittedName>
</protein>
<evidence type="ECO:0000259" key="2">
    <source>
        <dbReference type="Pfam" id="PF02668"/>
    </source>
</evidence>
<dbReference type="InterPro" id="IPR003819">
    <property type="entry name" value="TauD/TfdA-like"/>
</dbReference>
<keyword evidence="1" id="KW-0472">Membrane</keyword>
<dbReference type="AlphaFoldDB" id="A0A9K3LQT3"/>
<keyword evidence="3" id="KW-0560">Oxidoreductase</keyword>
<keyword evidence="4" id="KW-1185">Reference proteome</keyword>
<accession>A0A9K3LQT3</accession>
<dbReference type="OrthoDB" id="39656at2759"/>
<feature type="transmembrane region" description="Helical" evidence="1">
    <location>
        <begin position="285"/>
        <end position="303"/>
    </location>
</feature>
<proteinExistence type="predicted"/>
<dbReference type="PANTHER" id="PTHR10696">
    <property type="entry name" value="GAMMA-BUTYROBETAINE HYDROXYLASE-RELATED"/>
    <property type="match status" value="1"/>
</dbReference>
<sequence length="481" mass="54762">MTSKAPTTALTMQAKTFGLDQVNVSFLEGKHTSPLVISPRWDDSVDFVATWLHLNRSWVEEQMLAYGAVYIRGFLISNPPEFERAVNALQPKLCDAYRGTSPRTLKEGCKYAFSAADAPVNFPIAQHLEMSFLKAPPRNLYFGCMKASSKPGGETSLCDFRKVYRDLSPQLRDKLATKKIKYSRRHHKIGERFTYDVGAMLGWPKLFGTSDPKEVERITQEEDGPEVQWVGKNQDCFLQEWIDEPFQQHPITGEQVWFNHSQVFHWTTFSMELWYSFKRIRDFNLIVHFIMVTLFTFIKYGLLGYKMALTTTFGDGTPITFSEMSEIRRAIHKNMVYSRWQKGDILCIDNFSTSHGRQPTYDRSRQVIVAWSHPCNKKPAAVVPREEAEVDMNVVLKSGNVRVPDLVESPDSTPSTTLTNKKAQELKELFLNDSFKNQMALAGRETNQKIGNSGAVLSCVTLSSVDFVTEATAPEISQTMR</sequence>
<reference evidence="3" key="2">
    <citation type="submission" date="2021-04" db="EMBL/GenBank/DDBJ databases">
        <authorList>
            <person name="Podell S."/>
        </authorList>
    </citation>
    <scope>NUCLEOTIDE SEQUENCE</scope>
    <source>
        <strain evidence="3">Hildebrandi</strain>
    </source>
</reference>